<comment type="subcellular location">
    <subcellularLocation>
        <location evidence="1">Nucleus</location>
    </subcellularLocation>
</comment>
<keyword evidence="3" id="KW-0238">DNA-binding</keyword>
<dbReference type="CDD" id="cd10015">
    <property type="entry name" value="BfiI_C_EcoRII_N_B3"/>
    <property type="match status" value="1"/>
</dbReference>
<feature type="compositionally biased region" description="Polar residues" evidence="6">
    <location>
        <begin position="516"/>
        <end position="525"/>
    </location>
</feature>
<feature type="region of interest" description="Disordered" evidence="6">
    <location>
        <begin position="438"/>
        <end position="525"/>
    </location>
</feature>
<dbReference type="PANTHER" id="PTHR31140">
    <property type="entry name" value="B3 DOMAIN-CONTAINING TRANSCRIPTION FACTOR ABI3"/>
    <property type="match status" value="1"/>
</dbReference>
<feature type="compositionally biased region" description="Polar residues" evidence="6">
    <location>
        <begin position="697"/>
        <end position="708"/>
    </location>
</feature>
<name>A0ABR0XYL8_REHGL</name>
<keyword evidence="9" id="KW-1185">Reference proteome</keyword>
<dbReference type="Pfam" id="PF02362">
    <property type="entry name" value="B3"/>
    <property type="match status" value="1"/>
</dbReference>
<keyword evidence="4" id="KW-0804">Transcription</keyword>
<evidence type="ECO:0000256" key="3">
    <source>
        <dbReference type="ARBA" id="ARBA00023125"/>
    </source>
</evidence>
<sequence>MFGNPSGFDPMEEDNQIVEMGEKDLWLDRDQENHLLDVNDASIFYNDFPPLPDFPCMSSSSSSSSLPATSNPLAATSSSSSAASSSPAVSWAMMKSSDEDTRLMGFHQGEDLNKLDQPAALSSTASMEIPPPSDHDGGLGDVDCIDVMENFGYIDLIDTNENWDPSSVFQSENPQEYLEDQQQVGAVAACVAAAAPPMDGSLQKMQCPDENESSDAFTSLLQGNSELAMIFFEWLKQNRDYISAEDMRSIKLKRSTIESASKRLGTNKEGKKQLLKLILEWVEQYQLQKKRMTENGLQTHQNPDQNPNPNPNPNPNFGYNPVPPDPNTCFSPWMPSAAPPPHAAPMAGYSGDPYTNPIPVVPMNHQVVVNGIPYQQTVDYPVMEHAQSWPLIPMQQPQFSHFPDNNGNVMAHQQAMYGNPYQMFDPNGERLMRLGSSATKEARKKRMARQRRLYSHHHRHSSNSSQHQNQMNDAHVVGDGGEEGDREGSPGNWVYWSAGGGSSSPTGGNVPPADGTQPQSGDRAAMQTQNYQRLGSSDRRQQQGWKTEKNLKFLLQKVLKQSDVGNLGRIVLPKKEAESHLPELESRDGISIAMEDIGTSRVWNMRYRFWPNNKSRMYLLENTGDFVRVNGLQEGDFIVIYSDTKCGKYMIRGVKVRQPGTKLEGKKPARRNMRNLSLAGWSFVEETLLSSREGPNRRNQSVGSTSKSRVLDSRREFAMVNGLRGRGRDKVDSEAPTITPTIQRPEKRRRMDGPSSNQADDPSDGRTDDLSVGQIDDHPGHHPDDPSVCGAHRLLQRMSIA</sequence>
<dbReference type="PROSITE" id="PS50863">
    <property type="entry name" value="B3"/>
    <property type="match status" value="1"/>
</dbReference>
<evidence type="ECO:0000256" key="1">
    <source>
        <dbReference type="ARBA" id="ARBA00004123"/>
    </source>
</evidence>
<evidence type="ECO:0000313" key="8">
    <source>
        <dbReference type="EMBL" id="KAK6164282.1"/>
    </source>
</evidence>
<feature type="compositionally biased region" description="Basic residues" evidence="6">
    <location>
        <begin position="442"/>
        <end position="461"/>
    </location>
</feature>
<dbReference type="PANTHER" id="PTHR31140:SF81">
    <property type="entry name" value="B3 DOMAIN-CONTAINING TRANSCRIPTION FACTOR ABI3"/>
    <property type="match status" value="1"/>
</dbReference>
<evidence type="ECO:0000259" key="7">
    <source>
        <dbReference type="PROSITE" id="PS50863"/>
    </source>
</evidence>
<evidence type="ECO:0000256" key="6">
    <source>
        <dbReference type="SAM" id="MobiDB-lite"/>
    </source>
</evidence>
<dbReference type="SUPFAM" id="SSF101936">
    <property type="entry name" value="DNA-binding pseudobarrel domain"/>
    <property type="match status" value="1"/>
</dbReference>
<feature type="region of interest" description="Disordered" evidence="6">
    <location>
        <begin position="296"/>
        <end position="324"/>
    </location>
</feature>
<comment type="caution">
    <text evidence="8">The sequence shown here is derived from an EMBL/GenBank/DDBJ whole genome shotgun (WGS) entry which is preliminary data.</text>
</comment>
<evidence type="ECO:0000256" key="2">
    <source>
        <dbReference type="ARBA" id="ARBA00023015"/>
    </source>
</evidence>
<feature type="compositionally biased region" description="Low complexity" evidence="6">
    <location>
        <begin position="58"/>
        <end position="89"/>
    </location>
</feature>
<dbReference type="Gene3D" id="2.40.330.10">
    <property type="entry name" value="DNA-binding pseudobarrel domain"/>
    <property type="match status" value="1"/>
</dbReference>
<protein>
    <recommendedName>
        <fullName evidence="7">TF-B3 domain-containing protein</fullName>
    </recommendedName>
</protein>
<gene>
    <name evidence="8" type="ORF">DH2020_001146</name>
</gene>
<evidence type="ECO:0000313" key="9">
    <source>
        <dbReference type="Proteomes" id="UP001318860"/>
    </source>
</evidence>
<dbReference type="Proteomes" id="UP001318860">
    <property type="component" value="Unassembled WGS sequence"/>
</dbReference>
<dbReference type="SMART" id="SM01019">
    <property type="entry name" value="B3"/>
    <property type="match status" value="1"/>
</dbReference>
<reference evidence="8 9" key="1">
    <citation type="journal article" date="2021" name="Comput. Struct. Biotechnol. J.">
        <title>De novo genome assembly of the potent medicinal plant Rehmannia glutinosa using nanopore technology.</title>
        <authorList>
            <person name="Ma L."/>
            <person name="Dong C."/>
            <person name="Song C."/>
            <person name="Wang X."/>
            <person name="Zheng X."/>
            <person name="Niu Y."/>
            <person name="Chen S."/>
            <person name="Feng W."/>
        </authorList>
    </citation>
    <scope>NUCLEOTIDE SEQUENCE [LARGE SCALE GENOMIC DNA]</scope>
    <source>
        <strain evidence="8">DH-2019</strain>
    </source>
</reference>
<keyword evidence="2" id="KW-0805">Transcription regulation</keyword>
<keyword evidence="5" id="KW-0539">Nucleus</keyword>
<evidence type="ECO:0000256" key="4">
    <source>
        <dbReference type="ARBA" id="ARBA00023163"/>
    </source>
</evidence>
<dbReference type="InterPro" id="IPR003340">
    <property type="entry name" value="B3_DNA-bd"/>
</dbReference>
<dbReference type="InterPro" id="IPR015300">
    <property type="entry name" value="DNA-bd_pseudobarrel_sf"/>
</dbReference>
<feature type="region of interest" description="Disordered" evidence="6">
    <location>
        <begin position="57"/>
        <end position="89"/>
    </location>
</feature>
<feature type="compositionally biased region" description="Basic and acidic residues" evidence="6">
    <location>
        <begin position="763"/>
        <end position="785"/>
    </location>
</feature>
<feature type="domain" description="TF-B3" evidence="7">
    <location>
        <begin position="555"/>
        <end position="657"/>
    </location>
</feature>
<proteinExistence type="predicted"/>
<feature type="region of interest" description="Disordered" evidence="6">
    <location>
        <begin position="689"/>
        <end position="789"/>
    </location>
</feature>
<evidence type="ECO:0000256" key="5">
    <source>
        <dbReference type="ARBA" id="ARBA00023242"/>
    </source>
</evidence>
<dbReference type="InterPro" id="IPR044800">
    <property type="entry name" value="LEC2-like"/>
</dbReference>
<dbReference type="EMBL" id="JABTTQ020000001">
    <property type="protein sequence ID" value="KAK6164282.1"/>
    <property type="molecule type" value="Genomic_DNA"/>
</dbReference>
<organism evidence="8 9">
    <name type="scientific">Rehmannia glutinosa</name>
    <name type="common">Chinese foxglove</name>
    <dbReference type="NCBI Taxonomy" id="99300"/>
    <lineage>
        <taxon>Eukaryota</taxon>
        <taxon>Viridiplantae</taxon>
        <taxon>Streptophyta</taxon>
        <taxon>Embryophyta</taxon>
        <taxon>Tracheophyta</taxon>
        <taxon>Spermatophyta</taxon>
        <taxon>Magnoliopsida</taxon>
        <taxon>eudicotyledons</taxon>
        <taxon>Gunneridae</taxon>
        <taxon>Pentapetalae</taxon>
        <taxon>asterids</taxon>
        <taxon>lamiids</taxon>
        <taxon>Lamiales</taxon>
        <taxon>Orobanchaceae</taxon>
        <taxon>Rehmannieae</taxon>
        <taxon>Rehmannia</taxon>
    </lineage>
</organism>
<accession>A0ABR0XYL8</accession>